<evidence type="ECO:0000256" key="7">
    <source>
        <dbReference type="ARBA" id="ARBA00022884"/>
    </source>
</evidence>
<evidence type="ECO:0000256" key="9">
    <source>
        <dbReference type="ARBA" id="ARBA00023146"/>
    </source>
</evidence>
<dbReference type="Pfam" id="PF00579">
    <property type="entry name" value="tRNA-synt_1b"/>
    <property type="match status" value="1"/>
</dbReference>
<dbReference type="SUPFAM" id="SSF52374">
    <property type="entry name" value="Nucleotidylyl transferase"/>
    <property type="match status" value="1"/>
</dbReference>
<dbReference type="GO" id="GO:0004831">
    <property type="term" value="F:tyrosine-tRNA ligase activity"/>
    <property type="evidence" value="ECO:0007669"/>
    <property type="project" value="UniProtKB-EC"/>
</dbReference>
<dbReference type="FunFam" id="3.40.50.620:FF:000061">
    <property type="entry name" value="Tyrosine--tRNA ligase"/>
    <property type="match status" value="1"/>
</dbReference>
<keyword evidence="6" id="KW-0067">ATP-binding</keyword>
<dbReference type="InterPro" id="IPR024108">
    <property type="entry name" value="Tyr-tRNA-ligase_bac_2"/>
</dbReference>
<keyword evidence="3" id="KW-0963">Cytoplasm</keyword>
<dbReference type="Gene3D" id="3.10.290.10">
    <property type="entry name" value="RNA-binding S4 domain"/>
    <property type="match status" value="1"/>
</dbReference>
<dbReference type="CDD" id="cd00165">
    <property type="entry name" value="S4"/>
    <property type="match status" value="1"/>
</dbReference>
<keyword evidence="9" id="KW-0030">Aminoacyl-tRNA synthetase</keyword>
<dbReference type="PANTHER" id="PTHR11766:SF1">
    <property type="entry name" value="TYROSINE--TRNA LIGASE"/>
    <property type="match status" value="1"/>
</dbReference>
<dbReference type="Gene3D" id="1.10.240.10">
    <property type="entry name" value="Tyrosyl-Transfer RNA Synthetase"/>
    <property type="match status" value="1"/>
</dbReference>
<dbReference type="AlphaFoldDB" id="A0A381RI55"/>
<dbReference type="SUPFAM" id="SSF55174">
    <property type="entry name" value="Alpha-L RNA-binding motif"/>
    <property type="match status" value="1"/>
</dbReference>
<protein>
    <recommendedName>
        <fullName evidence="2">tyrosine--tRNA ligase</fullName>
        <ecNumber evidence="2">6.1.1.1</ecNumber>
    </recommendedName>
    <alternativeName>
        <fullName evidence="10">Tyrosyl-tRNA synthetase</fullName>
    </alternativeName>
</protein>
<organism evidence="13">
    <name type="scientific">marine metagenome</name>
    <dbReference type="NCBI Taxonomy" id="408172"/>
    <lineage>
        <taxon>unclassified sequences</taxon>
        <taxon>metagenomes</taxon>
        <taxon>ecological metagenomes</taxon>
    </lineage>
</organism>
<dbReference type="InterPro" id="IPR054608">
    <property type="entry name" value="SYY-like_C"/>
</dbReference>
<dbReference type="EC" id="6.1.1.1" evidence="2"/>
<evidence type="ECO:0000259" key="12">
    <source>
        <dbReference type="Pfam" id="PF22421"/>
    </source>
</evidence>
<evidence type="ECO:0000256" key="1">
    <source>
        <dbReference type="ARBA" id="ARBA00011738"/>
    </source>
</evidence>
<dbReference type="FunFam" id="1.10.240.10:FF:000006">
    <property type="entry name" value="Tyrosine--tRNA ligase"/>
    <property type="match status" value="1"/>
</dbReference>
<reference evidence="13" key="1">
    <citation type="submission" date="2018-05" db="EMBL/GenBank/DDBJ databases">
        <authorList>
            <person name="Lanie J.A."/>
            <person name="Ng W.-L."/>
            <person name="Kazmierczak K.M."/>
            <person name="Andrzejewski T.M."/>
            <person name="Davidsen T.M."/>
            <person name="Wayne K.J."/>
            <person name="Tettelin H."/>
            <person name="Glass J.I."/>
            <person name="Rusch D."/>
            <person name="Podicherti R."/>
            <person name="Tsui H.-C.T."/>
            <person name="Winkler M.E."/>
        </authorList>
    </citation>
    <scope>NUCLEOTIDE SEQUENCE</scope>
</reference>
<evidence type="ECO:0000256" key="11">
    <source>
        <dbReference type="ARBA" id="ARBA00048248"/>
    </source>
</evidence>
<evidence type="ECO:0000256" key="6">
    <source>
        <dbReference type="ARBA" id="ARBA00022840"/>
    </source>
</evidence>
<evidence type="ECO:0000256" key="3">
    <source>
        <dbReference type="ARBA" id="ARBA00022490"/>
    </source>
</evidence>
<dbReference type="GO" id="GO:0006437">
    <property type="term" value="P:tyrosyl-tRNA aminoacylation"/>
    <property type="evidence" value="ECO:0007669"/>
    <property type="project" value="InterPro"/>
</dbReference>
<dbReference type="InterPro" id="IPR014729">
    <property type="entry name" value="Rossmann-like_a/b/a_fold"/>
</dbReference>
<dbReference type="PANTHER" id="PTHR11766">
    <property type="entry name" value="TYROSYL-TRNA SYNTHETASE"/>
    <property type="match status" value="1"/>
</dbReference>
<evidence type="ECO:0000256" key="4">
    <source>
        <dbReference type="ARBA" id="ARBA00022598"/>
    </source>
</evidence>
<dbReference type="InterPro" id="IPR024088">
    <property type="entry name" value="Tyr-tRNA-ligase_bac-type"/>
</dbReference>
<comment type="catalytic activity">
    <reaction evidence="11">
        <text>tRNA(Tyr) + L-tyrosine + ATP = L-tyrosyl-tRNA(Tyr) + AMP + diphosphate + H(+)</text>
        <dbReference type="Rhea" id="RHEA:10220"/>
        <dbReference type="Rhea" id="RHEA-COMP:9706"/>
        <dbReference type="Rhea" id="RHEA-COMP:9707"/>
        <dbReference type="ChEBI" id="CHEBI:15378"/>
        <dbReference type="ChEBI" id="CHEBI:30616"/>
        <dbReference type="ChEBI" id="CHEBI:33019"/>
        <dbReference type="ChEBI" id="CHEBI:58315"/>
        <dbReference type="ChEBI" id="CHEBI:78442"/>
        <dbReference type="ChEBI" id="CHEBI:78536"/>
        <dbReference type="ChEBI" id="CHEBI:456215"/>
        <dbReference type="EC" id="6.1.1.1"/>
    </reaction>
</comment>
<feature type="domain" description="Tyrosine--tRNA ligase SYY-like C-terminal" evidence="12">
    <location>
        <begin position="324"/>
        <end position="393"/>
    </location>
</feature>
<dbReference type="GO" id="GO:0005829">
    <property type="term" value="C:cytosol"/>
    <property type="evidence" value="ECO:0007669"/>
    <property type="project" value="TreeGrafter"/>
</dbReference>
<keyword evidence="5" id="KW-0547">Nucleotide-binding</keyword>
<name>A0A381RI55_9ZZZZ</name>
<dbReference type="Pfam" id="PF22421">
    <property type="entry name" value="SYY_C-terminal"/>
    <property type="match status" value="1"/>
</dbReference>
<dbReference type="CDD" id="cd00805">
    <property type="entry name" value="TyrRS_core"/>
    <property type="match status" value="1"/>
</dbReference>
<keyword evidence="7" id="KW-0694">RNA-binding</keyword>
<evidence type="ECO:0000313" key="13">
    <source>
        <dbReference type="EMBL" id="SUZ89557.1"/>
    </source>
</evidence>
<dbReference type="PROSITE" id="PS50889">
    <property type="entry name" value="S4"/>
    <property type="match status" value="1"/>
</dbReference>
<dbReference type="InterPro" id="IPR002307">
    <property type="entry name" value="Tyr-tRNA-ligase"/>
</dbReference>
<comment type="subunit">
    <text evidence="1">Homodimer.</text>
</comment>
<dbReference type="HAMAP" id="MF_02007">
    <property type="entry name" value="Tyr_tRNA_synth_type2"/>
    <property type="match status" value="1"/>
</dbReference>
<evidence type="ECO:0000256" key="10">
    <source>
        <dbReference type="ARBA" id="ARBA00033323"/>
    </source>
</evidence>
<dbReference type="GO" id="GO:0005524">
    <property type="term" value="F:ATP binding"/>
    <property type="evidence" value="ECO:0007669"/>
    <property type="project" value="UniProtKB-KW"/>
</dbReference>
<proteinExistence type="inferred from homology"/>
<dbReference type="InterPro" id="IPR002305">
    <property type="entry name" value="aa-tRNA-synth_Ic"/>
</dbReference>
<keyword evidence="8" id="KW-0648">Protein biosynthesis</keyword>
<dbReference type="EMBL" id="UINC01001822">
    <property type="protein sequence ID" value="SUZ89557.1"/>
    <property type="molecule type" value="Genomic_DNA"/>
</dbReference>
<evidence type="ECO:0000256" key="2">
    <source>
        <dbReference type="ARBA" id="ARBA00013160"/>
    </source>
</evidence>
<evidence type="ECO:0000256" key="5">
    <source>
        <dbReference type="ARBA" id="ARBA00022741"/>
    </source>
</evidence>
<dbReference type="InterPro" id="IPR001412">
    <property type="entry name" value="aa-tRNA-synth_I_CS"/>
</dbReference>
<accession>A0A381RI55</accession>
<sequence>MLPAKKQLKTLGRGTSEIIDEKDLAQLLEKGVPLRIKAGFDPTSPDLHLGHTVLLHKMKQFQDLGHEVIFLIGDFTGMIGDPTGRSETRKNLTPDEVKKNAKTYLKQVFKILDREKTTVAYNSEWMGKFTSVNMIELAAHYTVARMLERDDFQKRLAKNLPVSIHELMYPLIQGYDSVALKSDVELGGTDQKFNLLVGRDLQRAYGQKPQIILTMPLLEGTDGVQKMSKSLGNSIGVFDSPNEMLGKIMSISDELMWRYYELLSQISTDELSAMQEQAKSGALNPKNAKMNLAKEIVALYHSPELAEAASDEFENVFKKKNLPENIPVVKGWGQETRSICNILKENKLTDSTSAARRLIQQGSVTVNGEKISDVNQGFSGDKDYMIKVGKKRFLKIKPG</sequence>
<dbReference type="PRINTS" id="PR01040">
    <property type="entry name" value="TRNASYNTHTYR"/>
</dbReference>
<gene>
    <name evidence="13" type="ORF">METZ01_LOCUS42411</name>
</gene>
<keyword evidence="4" id="KW-0436">Ligase</keyword>
<dbReference type="Gene3D" id="3.40.50.620">
    <property type="entry name" value="HUPs"/>
    <property type="match status" value="1"/>
</dbReference>
<dbReference type="GO" id="GO:0003723">
    <property type="term" value="F:RNA binding"/>
    <property type="evidence" value="ECO:0007669"/>
    <property type="project" value="UniProtKB-KW"/>
</dbReference>
<dbReference type="InterPro" id="IPR036986">
    <property type="entry name" value="S4_RNA-bd_sf"/>
</dbReference>
<evidence type="ECO:0000256" key="8">
    <source>
        <dbReference type="ARBA" id="ARBA00022917"/>
    </source>
</evidence>
<dbReference type="NCBIfam" id="TIGR00234">
    <property type="entry name" value="tyrS"/>
    <property type="match status" value="1"/>
</dbReference>
<dbReference type="PROSITE" id="PS00178">
    <property type="entry name" value="AA_TRNA_LIGASE_I"/>
    <property type="match status" value="1"/>
</dbReference>